<proteinExistence type="inferred from homology"/>
<name>A0A1B6C1J6_9HEMI</name>
<evidence type="ECO:0000256" key="1">
    <source>
        <dbReference type="ARBA" id="ARBA00010872"/>
    </source>
</evidence>
<keyword evidence="4" id="KW-0812">Transmembrane</keyword>
<dbReference type="InterPro" id="IPR000246">
    <property type="entry name" value="Peptidase_T2"/>
</dbReference>
<dbReference type="CDD" id="cd04513">
    <property type="entry name" value="Glycosylasparaginase"/>
    <property type="match status" value="1"/>
</dbReference>
<evidence type="ECO:0000313" key="5">
    <source>
        <dbReference type="EMBL" id="JAS07244.1"/>
    </source>
</evidence>
<sequence>MQFEQKVNCFVVCSLFSLVVIFFTVGYGIFIAFINYSIANNVVLPIIINTWAFTNATSKAWEAIYLKNSSSLDAIEIGCNTCEEQQCDFTVGFGGSPDENCETTLDAFIMDGATMNIGAVGALRNIKSAVSVARRVLENTHHSILVGELAKQFAVSLGYSEESLSTNESIAKCNDWKKISCQPNFWTNVKPDPSTSCGPYSPKQTKIQNDKNVGIDKYNHDTIGMLAIDAKGNVAAGTSSNGAKHKIPGRVGDAPLVGAGSYADNTVGGAACTGD</sequence>
<dbReference type="GO" id="GO:0005764">
    <property type="term" value="C:lysosome"/>
    <property type="evidence" value="ECO:0007669"/>
    <property type="project" value="TreeGrafter"/>
</dbReference>
<dbReference type="AlphaFoldDB" id="A0A1B6C1J6"/>
<feature type="non-terminal residue" evidence="5">
    <location>
        <position position="275"/>
    </location>
</feature>
<keyword evidence="4" id="KW-1133">Transmembrane helix</keyword>
<dbReference type="PANTHER" id="PTHR10188">
    <property type="entry name" value="L-ASPARAGINASE"/>
    <property type="match status" value="1"/>
</dbReference>
<reference evidence="5" key="1">
    <citation type="submission" date="2015-12" db="EMBL/GenBank/DDBJ databases">
        <title>De novo transcriptome assembly of four potential Pierce s Disease insect vectors from Arizona vineyards.</title>
        <authorList>
            <person name="Tassone E.E."/>
        </authorList>
    </citation>
    <scope>NUCLEOTIDE SEQUENCE</scope>
</reference>
<organism evidence="5">
    <name type="scientific">Clastoptera arizonana</name>
    <name type="common">Arizona spittle bug</name>
    <dbReference type="NCBI Taxonomy" id="38151"/>
    <lineage>
        <taxon>Eukaryota</taxon>
        <taxon>Metazoa</taxon>
        <taxon>Ecdysozoa</taxon>
        <taxon>Arthropoda</taxon>
        <taxon>Hexapoda</taxon>
        <taxon>Insecta</taxon>
        <taxon>Pterygota</taxon>
        <taxon>Neoptera</taxon>
        <taxon>Paraneoptera</taxon>
        <taxon>Hemiptera</taxon>
        <taxon>Auchenorrhyncha</taxon>
        <taxon>Cercopoidea</taxon>
        <taxon>Clastopteridae</taxon>
        <taxon>Clastoptera</taxon>
    </lineage>
</organism>
<protein>
    <submittedName>
        <fullName evidence="5">Uncharacterized protein</fullName>
    </submittedName>
</protein>
<feature type="active site" description="Nucleophile" evidence="2">
    <location>
        <position position="222"/>
    </location>
</feature>
<evidence type="ECO:0000256" key="3">
    <source>
        <dbReference type="PIRSR" id="PIRSR600246-3"/>
    </source>
</evidence>
<evidence type="ECO:0000256" key="2">
    <source>
        <dbReference type="PIRSR" id="PIRSR600246-1"/>
    </source>
</evidence>
<keyword evidence="4" id="KW-0472">Membrane</keyword>
<accession>A0A1B6C1J6</accession>
<evidence type="ECO:0000256" key="4">
    <source>
        <dbReference type="SAM" id="Phobius"/>
    </source>
</evidence>
<dbReference type="GO" id="GO:0003948">
    <property type="term" value="F:N4-(beta-N-acetylglucosaminyl)-L-asparaginase activity"/>
    <property type="evidence" value="ECO:0007669"/>
    <property type="project" value="TreeGrafter"/>
</dbReference>
<gene>
    <name evidence="5" type="ORF">g.33129</name>
</gene>
<dbReference type="SUPFAM" id="SSF56235">
    <property type="entry name" value="N-terminal nucleophile aminohydrolases (Ntn hydrolases)"/>
    <property type="match status" value="1"/>
</dbReference>
<dbReference type="InterPro" id="IPR029055">
    <property type="entry name" value="Ntn_hydrolases_N"/>
</dbReference>
<dbReference type="EMBL" id="GEDC01030054">
    <property type="protein sequence ID" value="JAS07244.1"/>
    <property type="molecule type" value="Transcribed_RNA"/>
</dbReference>
<dbReference type="PANTHER" id="PTHR10188:SF6">
    <property type="entry name" value="N(4)-(BETA-N-ACETYLGLUCOSAMINYL)-L-ASPARAGINASE"/>
    <property type="match status" value="1"/>
</dbReference>
<dbReference type="Pfam" id="PF01112">
    <property type="entry name" value="Asparaginase_2"/>
    <property type="match status" value="1"/>
</dbReference>
<dbReference type="Gene3D" id="3.60.20.30">
    <property type="entry name" value="(Glycosyl)asparaginase"/>
    <property type="match status" value="1"/>
</dbReference>
<feature type="site" description="Cleavage; by autolysis" evidence="3">
    <location>
        <begin position="221"/>
        <end position="222"/>
    </location>
</feature>
<comment type="similarity">
    <text evidence="1">Belongs to the Ntn-hydrolase family.</text>
</comment>
<feature type="transmembrane region" description="Helical" evidence="4">
    <location>
        <begin position="7"/>
        <end position="34"/>
    </location>
</feature>